<dbReference type="RefSeq" id="WP_173806775.1">
    <property type="nucleotide sequence ID" value="NZ_JABSNM010000019.1"/>
</dbReference>
<protein>
    <submittedName>
        <fullName evidence="2">Uncharacterized protein</fullName>
    </submittedName>
</protein>
<dbReference type="EMBL" id="JABSNM010000019">
    <property type="protein sequence ID" value="NRT57785.1"/>
    <property type="molecule type" value="Genomic_DNA"/>
</dbReference>
<name>A0ABX2G8T3_9BURK</name>
<keyword evidence="3" id="KW-1185">Reference proteome</keyword>
<organism evidence="2 3">
    <name type="scientific">Sphaerotilus uruguayifluvii</name>
    <dbReference type="NCBI Taxonomy" id="2735897"/>
    <lineage>
        <taxon>Bacteria</taxon>
        <taxon>Pseudomonadati</taxon>
        <taxon>Pseudomonadota</taxon>
        <taxon>Betaproteobacteria</taxon>
        <taxon>Burkholderiales</taxon>
        <taxon>Sphaerotilaceae</taxon>
        <taxon>Sphaerotilus</taxon>
    </lineage>
</organism>
<reference evidence="2 3" key="1">
    <citation type="submission" date="2020-05" db="EMBL/GenBank/DDBJ databases">
        <title>Genomic Encyclopedia of Type Strains, Phase IV (KMG-V): Genome sequencing to study the core and pangenomes of soil and plant-associated prokaryotes.</title>
        <authorList>
            <person name="Whitman W."/>
        </authorList>
    </citation>
    <scope>NUCLEOTIDE SEQUENCE [LARGE SCALE GENOMIC DNA]</scope>
    <source>
        <strain evidence="2 3">C29</strain>
    </source>
</reference>
<sequence>MATLEALEQLLHELGRTPGRRIPPPSPPALGGLTPLESGRGHGRSLPDDGRWHWYDAPAAALGGLEITEYTISPALCHAVFHAMGSERARQAGA</sequence>
<gene>
    <name evidence="2" type="ORF">HNQ01_003546</name>
</gene>
<proteinExistence type="predicted"/>
<comment type="caution">
    <text evidence="2">The sequence shown here is derived from an EMBL/GenBank/DDBJ whole genome shotgun (WGS) entry which is preliminary data.</text>
</comment>
<accession>A0ABX2G8T3</accession>
<dbReference type="Proteomes" id="UP001516061">
    <property type="component" value="Unassembled WGS sequence"/>
</dbReference>
<evidence type="ECO:0000256" key="1">
    <source>
        <dbReference type="SAM" id="MobiDB-lite"/>
    </source>
</evidence>
<evidence type="ECO:0000313" key="3">
    <source>
        <dbReference type="Proteomes" id="UP001516061"/>
    </source>
</evidence>
<evidence type="ECO:0000313" key="2">
    <source>
        <dbReference type="EMBL" id="NRT57785.1"/>
    </source>
</evidence>
<feature type="region of interest" description="Disordered" evidence="1">
    <location>
        <begin position="15"/>
        <end position="49"/>
    </location>
</feature>